<feature type="domain" description="AAA+ ATPase" evidence="8">
    <location>
        <begin position="361"/>
        <end position="493"/>
    </location>
</feature>
<dbReference type="AlphaFoldDB" id="A0AAP0RTM9"/>
<dbReference type="InterPro" id="IPR003593">
    <property type="entry name" value="AAA+_ATPase"/>
</dbReference>
<keyword evidence="3" id="KW-0378">Hydrolase</keyword>
<comment type="catalytic activity">
    <reaction evidence="5">
        <text>ATP + H2O = ADP + phosphate + H(+)</text>
        <dbReference type="Rhea" id="RHEA:13065"/>
        <dbReference type="ChEBI" id="CHEBI:15377"/>
        <dbReference type="ChEBI" id="CHEBI:15378"/>
        <dbReference type="ChEBI" id="CHEBI:30616"/>
        <dbReference type="ChEBI" id="CHEBI:43474"/>
        <dbReference type="ChEBI" id="CHEBI:456216"/>
    </reaction>
</comment>
<gene>
    <name evidence="9" type="ORF">L1049_023280</name>
</gene>
<dbReference type="Pfam" id="PF14363">
    <property type="entry name" value="AAA_assoc"/>
    <property type="match status" value="1"/>
</dbReference>
<dbReference type="Proteomes" id="UP001415857">
    <property type="component" value="Unassembled WGS sequence"/>
</dbReference>
<reference evidence="9 10" key="1">
    <citation type="journal article" date="2024" name="Plant J.">
        <title>Genome sequences and population genomics reveal climatic adaptation and genomic divergence between two closely related sweetgum species.</title>
        <authorList>
            <person name="Xu W.Q."/>
            <person name="Ren C.Q."/>
            <person name="Zhang X.Y."/>
            <person name="Comes H.P."/>
            <person name="Liu X.H."/>
            <person name="Li Y.G."/>
            <person name="Kettle C.J."/>
            <person name="Jalonen R."/>
            <person name="Gaisberger H."/>
            <person name="Ma Y.Z."/>
            <person name="Qiu Y.X."/>
        </authorList>
    </citation>
    <scope>NUCLEOTIDE SEQUENCE [LARGE SCALE GENOMIC DNA]</scope>
    <source>
        <strain evidence="9">Hangzhou</strain>
    </source>
</reference>
<sequence>MFALPEMPKTPSQWFSAYASLAGTIMLIRSMADQLIPEQLRSYIYSIFHYLFTPLPSDLTLVIDEQCGDYIYIWESNGWNEPSYYKNPPRVGEPNLKRDQSNSEPLLLDSAAMSKFSLPKIPSTPSEFFSAYASLAGTMMLVRSVIDQFIPHQVRSYIYSYIYSLFQSYFSTPLPSNLTLVIDERCEHTRNQVYDAAQTYLRTKIDPSMDRLRIGKNPQQKNLTLTVEEGQQIVDFFDNIELKWTFVRTQPNKQSSEKRYFDLRFDKKFKDKVLDSYLPYVMARSKEIKEKDEKIVRIYTRDSVYDEGGGGYRGEWSSMKLEHPSTFDTLALDPEMKKMIIDDLDRFVKRKEFYKRVGKAWKRGYLLYGPPGTGKSSLIAAMANYLKFDIFDLELTSLDSNSRLRKLLVSTSNRSILVIEDIDCSGTMKVRKKRYSSTSEFTLSGLLNFIDGLWSSCGDERIIIFTTNHKDRLDPALLRPGRMDVHINMSYCSPHGFKILASNYLDIHGNHPLCGEIEGLIEKTEVTPAEVAEQLMRSDDPDIALGGLVTFLKGKRSKDEEASRIELEEATKEDSSKGAGGGGEPTSVAINS</sequence>
<evidence type="ECO:0000256" key="1">
    <source>
        <dbReference type="ARBA" id="ARBA00001946"/>
    </source>
</evidence>
<evidence type="ECO:0000256" key="2">
    <source>
        <dbReference type="ARBA" id="ARBA00007448"/>
    </source>
</evidence>
<dbReference type="PROSITE" id="PS00674">
    <property type="entry name" value="AAA"/>
    <property type="match status" value="1"/>
</dbReference>
<dbReference type="InterPro" id="IPR027417">
    <property type="entry name" value="P-loop_NTPase"/>
</dbReference>
<name>A0AAP0RTM9_LIQFO</name>
<evidence type="ECO:0000256" key="6">
    <source>
        <dbReference type="RuleBase" id="RU003651"/>
    </source>
</evidence>
<keyword evidence="6" id="KW-0547">Nucleotide-binding</keyword>
<dbReference type="InterPro" id="IPR050747">
    <property type="entry name" value="Mitochondrial_chaperone_BCS1"/>
</dbReference>
<dbReference type="InterPro" id="IPR058017">
    <property type="entry name" value="At3g28540-like_C"/>
</dbReference>
<dbReference type="GO" id="GO:0016887">
    <property type="term" value="F:ATP hydrolysis activity"/>
    <property type="evidence" value="ECO:0007669"/>
    <property type="project" value="InterPro"/>
</dbReference>
<dbReference type="PANTHER" id="PTHR23070">
    <property type="entry name" value="BCS1 AAA-TYPE ATPASE"/>
    <property type="match status" value="1"/>
</dbReference>
<dbReference type="Gene3D" id="3.40.50.300">
    <property type="entry name" value="P-loop containing nucleotide triphosphate hydrolases"/>
    <property type="match status" value="1"/>
</dbReference>
<dbReference type="SUPFAM" id="SSF52540">
    <property type="entry name" value="P-loop containing nucleoside triphosphate hydrolases"/>
    <property type="match status" value="1"/>
</dbReference>
<dbReference type="Pfam" id="PF25568">
    <property type="entry name" value="AAA_lid_At3g28540"/>
    <property type="match status" value="1"/>
</dbReference>
<comment type="caution">
    <text evidence="9">The sequence shown here is derived from an EMBL/GenBank/DDBJ whole genome shotgun (WGS) entry which is preliminary data.</text>
</comment>
<comment type="similarity">
    <text evidence="2">Belongs to the AAA ATPase family. BCS1 subfamily.</text>
</comment>
<protein>
    <recommendedName>
        <fullName evidence="8">AAA+ ATPase domain-containing protein</fullName>
    </recommendedName>
</protein>
<keyword evidence="4" id="KW-0460">Magnesium</keyword>
<evidence type="ECO:0000313" key="10">
    <source>
        <dbReference type="Proteomes" id="UP001415857"/>
    </source>
</evidence>
<comment type="cofactor">
    <cofactor evidence="1">
        <name>Mg(2+)</name>
        <dbReference type="ChEBI" id="CHEBI:18420"/>
    </cofactor>
</comment>
<dbReference type="InterPro" id="IPR003960">
    <property type="entry name" value="ATPase_AAA_CS"/>
</dbReference>
<dbReference type="GO" id="GO:0005524">
    <property type="term" value="F:ATP binding"/>
    <property type="evidence" value="ECO:0007669"/>
    <property type="project" value="UniProtKB-KW"/>
</dbReference>
<dbReference type="Pfam" id="PF00004">
    <property type="entry name" value="AAA"/>
    <property type="match status" value="1"/>
</dbReference>
<dbReference type="SMART" id="SM00382">
    <property type="entry name" value="AAA"/>
    <property type="match status" value="1"/>
</dbReference>
<organism evidence="9 10">
    <name type="scientific">Liquidambar formosana</name>
    <name type="common">Formosan gum</name>
    <dbReference type="NCBI Taxonomy" id="63359"/>
    <lineage>
        <taxon>Eukaryota</taxon>
        <taxon>Viridiplantae</taxon>
        <taxon>Streptophyta</taxon>
        <taxon>Embryophyta</taxon>
        <taxon>Tracheophyta</taxon>
        <taxon>Spermatophyta</taxon>
        <taxon>Magnoliopsida</taxon>
        <taxon>eudicotyledons</taxon>
        <taxon>Gunneridae</taxon>
        <taxon>Pentapetalae</taxon>
        <taxon>Saxifragales</taxon>
        <taxon>Altingiaceae</taxon>
        <taxon>Liquidambar</taxon>
    </lineage>
</organism>
<proteinExistence type="inferred from homology"/>
<feature type="region of interest" description="Disordered" evidence="7">
    <location>
        <begin position="555"/>
        <end position="592"/>
    </location>
</feature>
<evidence type="ECO:0000259" key="8">
    <source>
        <dbReference type="SMART" id="SM00382"/>
    </source>
</evidence>
<dbReference type="GO" id="GO:0006950">
    <property type="term" value="P:response to stress"/>
    <property type="evidence" value="ECO:0007669"/>
    <property type="project" value="UniProtKB-ARBA"/>
</dbReference>
<dbReference type="InterPro" id="IPR003959">
    <property type="entry name" value="ATPase_AAA_core"/>
</dbReference>
<evidence type="ECO:0000256" key="5">
    <source>
        <dbReference type="ARBA" id="ARBA00049360"/>
    </source>
</evidence>
<dbReference type="CDD" id="cd19510">
    <property type="entry name" value="RecA-like_BCS1"/>
    <property type="match status" value="1"/>
</dbReference>
<evidence type="ECO:0000313" key="9">
    <source>
        <dbReference type="EMBL" id="KAK9284113.1"/>
    </source>
</evidence>
<accession>A0AAP0RTM9</accession>
<keyword evidence="6" id="KW-0067">ATP-binding</keyword>
<dbReference type="EMBL" id="JBBPBK010000005">
    <property type="protein sequence ID" value="KAK9284113.1"/>
    <property type="molecule type" value="Genomic_DNA"/>
</dbReference>
<feature type="compositionally biased region" description="Basic and acidic residues" evidence="7">
    <location>
        <begin position="557"/>
        <end position="576"/>
    </location>
</feature>
<keyword evidence="10" id="KW-1185">Reference proteome</keyword>
<evidence type="ECO:0000256" key="3">
    <source>
        <dbReference type="ARBA" id="ARBA00022801"/>
    </source>
</evidence>
<dbReference type="InterPro" id="IPR025753">
    <property type="entry name" value="AAA_N_dom"/>
</dbReference>
<evidence type="ECO:0000256" key="7">
    <source>
        <dbReference type="SAM" id="MobiDB-lite"/>
    </source>
</evidence>
<evidence type="ECO:0000256" key="4">
    <source>
        <dbReference type="ARBA" id="ARBA00022842"/>
    </source>
</evidence>
<dbReference type="Gene3D" id="6.10.280.40">
    <property type="match status" value="1"/>
</dbReference>